<dbReference type="Proteomes" id="UP000000759">
    <property type="component" value="Chromosome 1"/>
</dbReference>
<keyword evidence="3" id="KW-1185">Reference proteome</keyword>
<sequence length="138" mass="15142">MIGTFRRSVFSSEAAPACVNECTRTPPREGSLFKRVLNRSGKPGSSNPTDPTCELGDASNDNIAPQRRHRMPLDEENHIFTQLESGEFGHIATSFSDDLIPHSHGSNAATPSTAISKTHGEVACPFEDADRFLWTRQD</sequence>
<reference evidence="2 3" key="1">
    <citation type="journal article" date="2008" name="Nature">
        <title>The Phaeodactylum genome reveals the evolutionary history of diatom genomes.</title>
        <authorList>
            <person name="Bowler C."/>
            <person name="Allen A.E."/>
            <person name="Badger J.H."/>
            <person name="Grimwood J."/>
            <person name="Jabbari K."/>
            <person name="Kuo A."/>
            <person name="Maheswari U."/>
            <person name="Martens C."/>
            <person name="Maumus F."/>
            <person name="Otillar R.P."/>
            <person name="Rayko E."/>
            <person name="Salamov A."/>
            <person name="Vandepoele K."/>
            <person name="Beszteri B."/>
            <person name="Gruber A."/>
            <person name="Heijde M."/>
            <person name="Katinka M."/>
            <person name="Mock T."/>
            <person name="Valentin K."/>
            <person name="Verret F."/>
            <person name="Berges J.A."/>
            <person name="Brownlee C."/>
            <person name="Cadoret J.P."/>
            <person name="Chiovitti A."/>
            <person name="Choi C.J."/>
            <person name="Coesel S."/>
            <person name="De Martino A."/>
            <person name="Detter J.C."/>
            <person name="Durkin C."/>
            <person name="Falciatore A."/>
            <person name="Fournet J."/>
            <person name="Haruta M."/>
            <person name="Huysman M.J."/>
            <person name="Jenkins B.D."/>
            <person name="Jiroutova K."/>
            <person name="Jorgensen R.E."/>
            <person name="Joubert Y."/>
            <person name="Kaplan A."/>
            <person name="Kroger N."/>
            <person name="Kroth P.G."/>
            <person name="La Roche J."/>
            <person name="Lindquist E."/>
            <person name="Lommer M."/>
            <person name="Martin-Jezequel V."/>
            <person name="Lopez P.J."/>
            <person name="Lucas S."/>
            <person name="Mangogna M."/>
            <person name="McGinnis K."/>
            <person name="Medlin L.K."/>
            <person name="Montsant A."/>
            <person name="Oudot-Le Secq M.P."/>
            <person name="Napoli C."/>
            <person name="Obornik M."/>
            <person name="Parker M.S."/>
            <person name="Petit J.L."/>
            <person name="Porcel B.M."/>
            <person name="Poulsen N."/>
            <person name="Robison M."/>
            <person name="Rychlewski L."/>
            <person name="Rynearson T.A."/>
            <person name="Schmutz J."/>
            <person name="Shapiro H."/>
            <person name="Siaut M."/>
            <person name="Stanley M."/>
            <person name="Sussman M.R."/>
            <person name="Taylor A.R."/>
            <person name="Vardi A."/>
            <person name="von Dassow P."/>
            <person name="Vyverman W."/>
            <person name="Willis A."/>
            <person name="Wyrwicz L.S."/>
            <person name="Rokhsar D.S."/>
            <person name="Weissenbach J."/>
            <person name="Armbrust E.V."/>
            <person name="Green B.R."/>
            <person name="Van de Peer Y."/>
            <person name="Grigoriev I.V."/>
        </authorList>
    </citation>
    <scope>NUCLEOTIDE SEQUENCE [LARGE SCALE GENOMIC DNA]</scope>
    <source>
        <strain evidence="2 3">CCAP 1055/1</strain>
    </source>
</reference>
<proteinExistence type="predicted"/>
<name>B7FP66_PHATC</name>
<accession>B7FP66</accession>
<dbReference type="GeneID" id="7196024"/>
<dbReference type="AlphaFoldDB" id="B7FP66"/>
<dbReference type="InParanoid" id="B7FP66"/>
<dbReference type="HOGENOM" id="CLU_1859164_0_0_1"/>
<organism evidence="2 3">
    <name type="scientific">Phaeodactylum tricornutum (strain CCAP 1055/1)</name>
    <dbReference type="NCBI Taxonomy" id="556484"/>
    <lineage>
        <taxon>Eukaryota</taxon>
        <taxon>Sar</taxon>
        <taxon>Stramenopiles</taxon>
        <taxon>Ochrophyta</taxon>
        <taxon>Bacillariophyta</taxon>
        <taxon>Bacillariophyceae</taxon>
        <taxon>Bacillariophycidae</taxon>
        <taxon>Naviculales</taxon>
        <taxon>Phaeodactylaceae</taxon>
        <taxon>Phaeodactylum</taxon>
    </lineage>
</organism>
<dbReference type="RefSeq" id="XP_002177163.1">
    <property type="nucleotide sequence ID" value="XM_002177127.1"/>
</dbReference>
<feature type="region of interest" description="Disordered" evidence="1">
    <location>
        <begin position="25"/>
        <end position="64"/>
    </location>
</feature>
<dbReference type="KEGG" id="pti:PHATRDRAFT_42686"/>
<evidence type="ECO:0000313" key="3">
    <source>
        <dbReference type="Proteomes" id="UP000000759"/>
    </source>
</evidence>
<evidence type="ECO:0000313" key="2">
    <source>
        <dbReference type="EMBL" id="EEC51626.1"/>
    </source>
</evidence>
<gene>
    <name evidence="2" type="ORF">PHATRDRAFT_42686</name>
</gene>
<reference evidence="3" key="2">
    <citation type="submission" date="2008-08" db="EMBL/GenBank/DDBJ databases">
        <authorList>
            <consortium name="Diatom Consortium"/>
            <person name="Grigoriev I."/>
            <person name="Grimwood J."/>
            <person name="Kuo A."/>
            <person name="Otillar R.P."/>
            <person name="Salamov A."/>
            <person name="Detter J.C."/>
            <person name="Lindquist E."/>
            <person name="Shapiro H."/>
            <person name="Lucas S."/>
            <person name="Glavina del Rio T."/>
            <person name="Pitluck S."/>
            <person name="Rokhsar D."/>
            <person name="Bowler C."/>
        </authorList>
    </citation>
    <scope>GENOME REANNOTATION</scope>
    <source>
        <strain evidence="3">CCAP 1055/1</strain>
    </source>
</reference>
<dbReference type="EMBL" id="CM000605">
    <property type="protein sequence ID" value="EEC51626.1"/>
    <property type="molecule type" value="Genomic_DNA"/>
</dbReference>
<dbReference type="PaxDb" id="2850-Phatr42686"/>
<protein>
    <submittedName>
        <fullName evidence="2">Uncharacterized protein</fullName>
    </submittedName>
</protein>
<evidence type="ECO:0000256" key="1">
    <source>
        <dbReference type="SAM" id="MobiDB-lite"/>
    </source>
</evidence>